<dbReference type="InterPro" id="IPR036291">
    <property type="entry name" value="NAD(P)-bd_dom_sf"/>
</dbReference>
<dbReference type="Pfam" id="PF00106">
    <property type="entry name" value="adh_short"/>
    <property type="match status" value="1"/>
</dbReference>
<comment type="function">
    <text evidence="3">Putative oxidoreductase.</text>
</comment>
<feature type="domain" description="Ketoreductase" evidence="5">
    <location>
        <begin position="27"/>
        <end position="231"/>
    </location>
</feature>
<evidence type="ECO:0000313" key="6">
    <source>
        <dbReference type="EMBL" id="KZV15212.1"/>
    </source>
</evidence>
<evidence type="ECO:0000256" key="1">
    <source>
        <dbReference type="ARBA" id="ARBA00006484"/>
    </source>
</evidence>
<organism evidence="6 7">
    <name type="scientific">Dorcoceras hygrometricum</name>
    <dbReference type="NCBI Taxonomy" id="472368"/>
    <lineage>
        <taxon>Eukaryota</taxon>
        <taxon>Viridiplantae</taxon>
        <taxon>Streptophyta</taxon>
        <taxon>Embryophyta</taxon>
        <taxon>Tracheophyta</taxon>
        <taxon>Spermatophyta</taxon>
        <taxon>Magnoliopsida</taxon>
        <taxon>eudicotyledons</taxon>
        <taxon>Gunneridae</taxon>
        <taxon>Pentapetalae</taxon>
        <taxon>asterids</taxon>
        <taxon>lamiids</taxon>
        <taxon>Lamiales</taxon>
        <taxon>Gesneriaceae</taxon>
        <taxon>Didymocarpoideae</taxon>
        <taxon>Trichosporeae</taxon>
        <taxon>Loxocarpinae</taxon>
        <taxon>Dorcoceras</taxon>
    </lineage>
</organism>
<dbReference type="Gene3D" id="3.40.50.720">
    <property type="entry name" value="NAD(P)-binding Rossmann-like Domain"/>
    <property type="match status" value="1"/>
</dbReference>
<comment type="similarity">
    <text evidence="1 4">Belongs to the short-chain dehydrogenases/reductases (SDR) family.</text>
</comment>
<evidence type="ECO:0000259" key="5">
    <source>
        <dbReference type="SMART" id="SM00822"/>
    </source>
</evidence>
<keyword evidence="2" id="KW-0560">Oxidoreductase</keyword>
<dbReference type="PANTHER" id="PTHR44196:SF1">
    <property type="entry name" value="DEHYDROGENASE_REDUCTASE SDR FAMILY MEMBER 7B"/>
    <property type="match status" value="1"/>
</dbReference>
<sequence>MRENRGIVTVPTPSHRERTMQNRLKDRIALVTGASSGIGEATALELARQGARVAIAARRRDRLDALAKELAALGAEPLVLVADLADEADAQRIVHETERHYGRLDILVNNAGVMYLEPVAEADLVRWRHMLELNVLGLIAATQAALAGMRARRDGHIVNISSTAGRVANPNAAAYSATKFGVVAFSEALRREVYKDNVRVSVIEPGVVETELREHIGHAATKDALNAWADSMRQLQSQDIAEVIAFCVSRPSHVNINEVLVRPTDQER</sequence>
<dbReference type="GO" id="GO:0016020">
    <property type="term" value="C:membrane"/>
    <property type="evidence" value="ECO:0007669"/>
    <property type="project" value="TreeGrafter"/>
</dbReference>
<name>A0A2Z7A8K6_9LAMI</name>
<evidence type="ECO:0000256" key="4">
    <source>
        <dbReference type="RuleBase" id="RU000363"/>
    </source>
</evidence>
<dbReference type="EMBL" id="KV020113">
    <property type="protein sequence ID" value="KZV15212.1"/>
    <property type="molecule type" value="Genomic_DNA"/>
</dbReference>
<dbReference type="InterPro" id="IPR020904">
    <property type="entry name" value="Sc_DH/Rdtase_CS"/>
</dbReference>
<evidence type="ECO:0000256" key="3">
    <source>
        <dbReference type="ARBA" id="ARBA00037096"/>
    </source>
</evidence>
<dbReference type="AlphaFoldDB" id="A0A2Z7A8K6"/>
<dbReference type="SUPFAM" id="SSF51735">
    <property type="entry name" value="NAD(P)-binding Rossmann-fold domains"/>
    <property type="match status" value="1"/>
</dbReference>
<gene>
    <name evidence="6" type="ORF">F511_29961</name>
</gene>
<dbReference type="Proteomes" id="UP000250235">
    <property type="component" value="Unassembled WGS sequence"/>
</dbReference>
<dbReference type="InterPro" id="IPR002347">
    <property type="entry name" value="SDR_fam"/>
</dbReference>
<dbReference type="PRINTS" id="PR00081">
    <property type="entry name" value="GDHRDH"/>
</dbReference>
<dbReference type="PRINTS" id="PR00080">
    <property type="entry name" value="SDRFAMILY"/>
</dbReference>
<dbReference type="InterPro" id="IPR057326">
    <property type="entry name" value="KR_dom"/>
</dbReference>
<protein>
    <submittedName>
        <fullName evidence="6">Chloroplast 3-oxoacyl</fullName>
    </submittedName>
</protein>
<dbReference type="OrthoDB" id="47007at2759"/>
<proteinExistence type="inferred from homology"/>
<dbReference type="GO" id="GO:0016616">
    <property type="term" value="F:oxidoreductase activity, acting on the CH-OH group of donors, NAD or NADP as acceptor"/>
    <property type="evidence" value="ECO:0007669"/>
    <property type="project" value="UniProtKB-ARBA"/>
</dbReference>
<accession>A0A2Z7A8K6</accession>
<keyword evidence="7" id="KW-1185">Reference proteome</keyword>
<dbReference type="FunFam" id="3.40.50.720:FF:000047">
    <property type="entry name" value="NADP-dependent L-serine/L-allo-threonine dehydrogenase"/>
    <property type="match status" value="1"/>
</dbReference>
<reference evidence="6 7" key="1">
    <citation type="journal article" date="2015" name="Proc. Natl. Acad. Sci. U.S.A.">
        <title>The resurrection genome of Boea hygrometrica: A blueprint for survival of dehydration.</title>
        <authorList>
            <person name="Xiao L."/>
            <person name="Yang G."/>
            <person name="Zhang L."/>
            <person name="Yang X."/>
            <person name="Zhao S."/>
            <person name="Ji Z."/>
            <person name="Zhou Q."/>
            <person name="Hu M."/>
            <person name="Wang Y."/>
            <person name="Chen M."/>
            <person name="Xu Y."/>
            <person name="Jin H."/>
            <person name="Xiao X."/>
            <person name="Hu G."/>
            <person name="Bao F."/>
            <person name="Hu Y."/>
            <person name="Wan P."/>
            <person name="Li L."/>
            <person name="Deng X."/>
            <person name="Kuang T."/>
            <person name="Xiang C."/>
            <person name="Zhu J.K."/>
            <person name="Oliver M.J."/>
            <person name="He Y."/>
        </authorList>
    </citation>
    <scope>NUCLEOTIDE SEQUENCE [LARGE SCALE GENOMIC DNA]</scope>
    <source>
        <strain evidence="7">cv. XS01</strain>
    </source>
</reference>
<evidence type="ECO:0000256" key="2">
    <source>
        <dbReference type="ARBA" id="ARBA00023002"/>
    </source>
</evidence>
<dbReference type="PANTHER" id="PTHR44196">
    <property type="entry name" value="DEHYDROGENASE/REDUCTASE SDR FAMILY MEMBER 7B"/>
    <property type="match status" value="1"/>
</dbReference>
<dbReference type="SMART" id="SM00822">
    <property type="entry name" value="PKS_KR"/>
    <property type="match status" value="1"/>
</dbReference>
<evidence type="ECO:0000313" key="7">
    <source>
        <dbReference type="Proteomes" id="UP000250235"/>
    </source>
</evidence>
<dbReference type="PROSITE" id="PS00061">
    <property type="entry name" value="ADH_SHORT"/>
    <property type="match status" value="1"/>
</dbReference>